<organism evidence="2 3">
    <name type="scientific">Apiospora marii</name>
    <dbReference type="NCBI Taxonomy" id="335849"/>
    <lineage>
        <taxon>Eukaryota</taxon>
        <taxon>Fungi</taxon>
        <taxon>Dikarya</taxon>
        <taxon>Ascomycota</taxon>
        <taxon>Pezizomycotina</taxon>
        <taxon>Sordariomycetes</taxon>
        <taxon>Xylariomycetidae</taxon>
        <taxon>Amphisphaeriales</taxon>
        <taxon>Apiosporaceae</taxon>
        <taxon>Apiospora</taxon>
    </lineage>
</organism>
<keyword evidence="1" id="KW-0472">Membrane</keyword>
<evidence type="ECO:0000313" key="2">
    <source>
        <dbReference type="EMBL" id="KAK8008588.1"/>
    </source>
</evidence>
<reference evidence="2 3" key="1">
    <citation type="submission" date="2023-01" db="EMBL/GenBank/DDBJ databases">
        <title>Analysis of 21 Apiospora genomes using comparative genomics revels a genus with tremendous synthesis potential of carbohydrate active enzymes and secondary metabolites.</title>
        <authorList>
            <person name="Sorensen T."/>
        </authorList>
    </citation>
    <scope>NUCLEOTIDE SEQUENCE [LARGE SCALE GENOMIC DNA]</scope>
    <source>
        <strain evidence="2 3">CBS 20057</strain>
    </source>
</reference>
<name>A0ABR1RDB1_9PEZI</name>
<evidence type="ECO:0000313" key="3">
    <source>
        <dbReference type="Proteomes" id="UP001396898"/>
    </source>
</evidence>
<accession>A0ABR1RDB1</accession>
<comment type="caution">
    <text evidence="2">The sequence shown here is derived from an EMBL/GenBank/DDBJ whole genome shotgun (WGS) entry which is preliminary data.</text>
</comment>
<feature type="transmembrane region" description="Helical" evidence="1">
    <location>
        <begin position="108"/>
        <end position="131"/>
    </location>
</feature>
<evidence type="ECO:0000256" key="1">
    <source>
        <dbReference type="SAM" id="Phobius"/>
    </source>
</evidence>
<proteinExistence type="predicted"/>
<keyword evidence="1" id="KW-1133">Transmembrane helix</keyword>
<dbReference type="Proteomes" id="UP001396898">
    <property type="component" value="Unassembled WGS sequence"/>
</dbReference>
<keyword evidence="3" id="KW-1185">Reference proteome</keyword>
<keyword evidence="1" id="KW-0812">Transmembrane</keyword>
<sequence length="146" mass="16595">MVFPKSGRRIRSGYRAHSGRRSRFEHGERKPKRFFTVEVLAGSKTWEKAFQLPLKEAQEKHYTVLYELESETNSEFEFQAHLVLFLAMYGVTKLPEDQYCFATAAGPVLVHALALPLALALAFSLALLLLLPWRITEAHRTTSSTA</sequence>
<dbReference type="EMBL" id="JAQQWI010000016">
    <property type="protein sequence ID" value="KAK8008588.1"/>
    <property type="molecule type" value="Genomic_DNA"/>
</dbReference>
<gene>
    <name evidence="2" type="ORF">PG991_011139</name>
</gene>
<protein>
    <submittedName>
        <fullName evidence="2">Uncharacterized protein</fullName>
    </submittedName>
</protein>